<dbReference type="Pfam" id="PF03982">
    <property type="entry name" value="DAGAT"/>
    <property type="match status" value="1"/>
</dbReference>
<dbReference type="SUPFAM" id="SSF69593">
    <property type="entry name" value="Glycerol-3-phosphate (1)-acyltransferase"/>
    <property type="match status" value="1"/>
</dbReference>
<evidence type="ECO:0000256" key="10">
    <source>
        <dbReference type="ARBA" id="ARBA00023315"/>
    </source>
</evidence>
<accession>A0A835Z925</accession>
<proteinExistence type="inferred from homology"/>
<keyword evidence="13" id="KW-1185">Reference proteome</keyword>
<evidence type="ECO:0000256" key="9">
    <source>
        <dbReference type="ARBA" id="ARBA00023136"/>
    </source>
</evidence>
<keyword evidence="8" id="KW-0443">Lipid metabolism</keyword>
<keyword evidence="7 11" id="KW-1133">Transmembrane helix</keyword>
<dbReference type="GO" id="GO:0019432">
    <property type="term" value="P:triglyceride biosynthetic process"/>
    <property type="evidence" value="ECO:0007669"/>
    <property type="project" value="TreeGrafter"/>
</dbReference>
<feature type="transmembrane region" description="Helical" evidence="11">
    <location>
        <begin position="33"/>
        <end position="56"/>
    </location>
</feature>
<keyword evidence="5 11" id="KW-0812">Transmembrane</keyword>
<evidence type="ECO:0000256" key="4">
    <source>
        <dbReference type="ARBA" id="ARBA00022679"/>
    </source>
</evidence>
<dbReference type="OrthoDB" id="264532at2759"/>
<dbReference type="AlphaFoldDB" id="A0A835Z925"/>
<dbReference type="PANTHER" id="PTHR12317">
    <property type="entry name" value="DIACYLGLYCEROL O-ACYLTRANSFERASE"/>
    <property type="match status" value="1"/>
</dbReference>
<comment type="caution">
    <text evidence="12">The sequence shown here is derived from an EMBL/GenBank/DDBJ whole genome shotgun (WGS) entry which is preliminary data.</text>
</comment>
<name>A0A835Z925_9STRA</name>
<dbReference type="EC" id="2.3.1.-" evidence="11"/>
<gene>
    <name evidence="12" type="ORF">JKP88DRAFT_207156</name>
</gene>
<dbReference type="Proteomes" id="UP000664859">
    <property type="component" value="Unassembled WGS sequence"/>
</dbReference>
<feature type="transmembrane region" description="Helical" evidence="11">
    <location>
        <begin position="68"/>
        <end position="83"/>
    </location>
</feature>
<evidence type="ECO:0000256" key="6">
    <source>
        <dbReference type="ARBA" id="ARBA00022824"/>
    </source>
</evidence>
<evidence type="ECO:0000313" key="13">
    <source>
        <dbReference type="Proteomes" id="UP000664859"/>
    </source>
</evidence>
<sequence length="338" mass="37213">MSATAVAAGVAIPRAVATVAAVSPAKHRSLNDLFVVANSLVLIGSFFWVPAGAYVFYKKYCTTRKRKLAFAAVLAAIIMVPLPECRRVTRLRIWRMFLRYFSGRAVGHLSKDAGDHQQQALYCLVPHGIFPFGIAFAALSDFHESVFNSARPIVANGILHMPVIGHILRMLGAVRASPKAVKAALDKGLSLSLAPGGIGEMFWGYPRPGCSPDSEYAMLKGRLGFIKRAMESGVAVVPVYVFGNSKTFKRVQLPQMFEELSRVLKASIMLFWGRWGLPVPFKVPLVFAVGKPIPVPKVVNPTDEQVRELHAKFCKALVSLFDHYKAEYGWARKTLELV</sequence>
<reference evidence="12" key="1">
    <citation type="submission" date="2021-02" db="EMBL/GenBank/DDBJ databases">
        <title>First Annotated Genome of the Yellow-green Alga Tribonema minus.</title>
        <authorList>
            <person name="Mahan K.M."/>
        </authorList>
    </citation>
    <scope>NUCLEOTIDE SEQUENCE</scope>
    <source>
        <strain evidence="12">UTEX B ZZ1240</strain>
    </source>
</reference>
<evidence type="ECO:0000256" key="8">
    <source>
        <dbReference type="ARBA" id="ARBA00023098"/>
    </source>
</evidence>
<keyword evidence="6 11" id="KW-0256">Endoplasmic reticulum</keyword>
<evidence type="ECO:0000256" key="3">
    <source>
        <dbReference type="ARBA" id="ARBA00022516"/>
    </source>
</evidence>
<evidence type="ECO:0000256" key="7">
    <source>
        <dbReference type="ARBA" id="ARBA00022989"/>
    </source>
</evidence>
<dbReference type="CDD" id="cd07987">
    <property type="entry name" value="LPLAT_MGAT-like"/>
    <property type="match status" value="1"/>
</dbReference>
<comment type="subcellular location">
    <subcellularLocation>
        <location evidence="1 11">Endoplasmic reticulum membrane</location>
        <topology evidence="1 11">Multi-pass membrane protein</topology>
    </subcellularLocation>
</comment>
<dbReference type="EMBL" id="JAFCMP010000093">
    <property type="protein sequence ID" value="KAG5187160.1"/>
    <property type="molecule type" value="Genomic_DNA"/>
</dbReference>
<protein>
    <recommendedName>
        <fullName evidence="11">Acyltransferase</fullName>
        <ecNumber evidence="11">2.3.1.-</ecNumber>
    </recommendedName>
</protein>
<keyword evidence="4 11" id="KW-0808">Transferase</keyword>
<dbReference type="GO" id="GO:0005789">
    <property type="term" value="C:endoplasmic reticulum membrane"/>
    <property type="evidence" value="ECO:0007669"/>
    <property type="project" value="UniProtKB-SubCell"/>
</dbReference>
<evidence type="ECO:0000256" key="5">
    <source>
        <dbReference type="ARBA" id="ARBA00022692"/>
    </source>
</evidence>
<evidence type="ECO:0000256" key="2">
    <source>
        <dbReference type="ARBA" id="ARBA00005420"/>
    </source>
</evidence>
<evidence type="ECO:0000256" key="11">
    <source>
        <dbReference type="RuleBase" id="RU367023"/>
    </source>
</evidence>
<keyword evidence="9 11" id="KW-0472">Membrane</keyword>
<dbReference type="PANTHER" id="PTHR12317:SF63">
    <property type="entry name" value="DIACYLGLYCEROL O-ACYLTRANSFERASE 2"/>
    <property type="match status" value="1"/>
</dbReference>
<evidence type="ECO:0000313" key="12">
    <source>
        <dbReference type="EMBL" id="KAG5187160.1"/>
    </source>
</evidence>
<keyword evidence="10 12" id="KW-0012">Acyltransferase</keyword>
<evidence type="ECO:0000256" key="1">
    <source>
        <dbReference type="ARBA" id="ARBA00004477"/>
    </source>
</evidence>
<keyword evidence="3" id="KW-0444">Lipid biosynthesis</keyword>
<dbReference type="GO" id="GO:0004144">
    <property type="term" value="F:diacylglycerol O-acyltransferase activity"/>
    <property type="evidence" value="ECO:0007669"/>
    <property type="project" value="TreeGrafter"/>
</dbReference>
<dbReference type="InterPro" id="IPR007130">
    <property type="entry name" value="DAGAT"/>
</dbReference>
<comment type="similarity">
    <text evidence="2 11">Belongs to the diacylglycerol acyltransferase family.</text>
</comment>
<organism evidence="12 13">
    <name type="scientific">Tribonema minus</name>
    <dbReference type="NCBI Taxonomy" id="303371"/>
    <lineage>
        <taxon>Eukaryota</taxon>
        <taxon>Sar</taxon>
        <taxon>Stramenopiles</taxon>
        <taxon>Ochrophyta</taxon>
        <taxon>PX clade</taxon>
        <taxon>Xanthophyceae</taxon>
        <taxon>Tribonematales</taxon>
        <taxon>Tribonemataceae</taxon>
        <taxon>Tribonema</taxon>
    </lineage>
</organism>